<dbReference type="EMBL" id="JACAZI010000004">
    <property type="protein sequence ID" value="KAF7362441.1"/>
    <property type="molecule type" value="Genomic_DNA"/>
</dbReference>
<keyword evidence="3" id="KW-1185">Reference proteome</keyword>
<evidence type="ECO:0000313" key="2">
    <source>
        <dbReference type="EMBL" id="KAF7362441.1"/>
    </source>
</evidence>
<sequence>MPATAARLCPSSDGTLIYAEASGNPANPSVVFAHGFALSGIVFDKLFSDTRLLEKLYLASTRVRYDVRGHGRSGKPPSAEGYASALYAADFYAVAKEFSLNMPVFVGWSAGVGGMVAPIISDICSHISPVPLSGAIAMSGALCVATAAKTLKPKLLKLFPKFRSSDAVTALSTRVEFVDAVFNDPGKVPFAVKAAWIGTTVLQTPDLTIAIGTGHKPDQTKLVELGAQGFPAMIIYGTQDEFQDGNIVTTEARPYFTDLEVAAIEGGSHSVFYDNVGETVGHILSFCLRVNSKGAGPKS</sequence>
<proteinExistence type="predicted"/>
<dbReference type="OrthoDB" id="408373at2759"/>
<accession>A0A8H7D898</accession>
<comment type="caution">
    <text evidence="2">The sequence shown here is derived from an EMBL/GenBank/DDBJ whole genome shotgun (WGS) entry which is preliminary data.</text>
</comment>
<dbReference type="GO" id="GO:0016787">
    <property type="term" value="F:hydrolase activity"/>
    <property type="evidence" value="ECO:0007669"/>
    <property type="project" value="UniProtKB-KW"/>
</dbReference>
<reference evidence="2" key="1">
    <citation type="submission" date="2020-05" db="EMBL/GenBank/DDBJ databases">
        <title>Mycena genomes resolve the evolution of fungal bioluminescence.</title>
        <authorList>
            <person name="Tsai I.J."/>
        </authorList>
    </citation>
    <scope>NUCLEOTIDE SEQUENCE</scope>
    <source>
        <strain evidence="2">CCC161011</strain>
    </source>
</reference>
<dbReference type="InterPro" id="IPR029058">
    <property type="entry name" value="AB_hydrolase_fold"/>
</dbReference>
<keyword evidence="2" id="KW-0378">Hydrolase</keyword>
<evidence type="ECO:0000259" key="1">
    <source>
        <dbReference type="Pfam" id="PF12697"/>
    </source>
</evidence>
<protein>
    <submittedName>
        <fullName evidence="2">AB hydrolase-1 domain-containing protein</fullName>
    </submittedName>
</protein>
<gene>
    <name evidence="2" type="ORF">MVEN_00591600</name>
</gene>
<dbReference type="Gene3D" id="3.40.50.1820">
    <property type="entry name" value="alpha/beta hydrolase"/>
    <property type="match status" value="1"/>
</dbReference>
<dbReference type="SUPFAM" id="SSF53474">
    <property type="entry name" value="alpha/beta-Hydrolases"/>
    <property type="match status" value="1"/>
</dbReference>
<evidence type="ECO:0000313" key="3">
    <source>
        <dbReference type="Proteomes" id="UP000620124"/>
    </source>
</evidence>
<dbReference type="AlphaFoldDB" id="A0A8H7D898"/>
<dbReference type="Proteomes" id="UP000620124">
    <property type="component" value="Unassembled WGS sequence"/>
</dbReference>
<name>A0A8H7D898_9AGAR</name>
<dbReference type="Pfam" id="PF12697">
    <property type="entry name" value="Abhydrolase_6"/>
    <property type="match status" value="1"/>
</dbReference>
<dbReference type="InterPro" id="IPR000073">
    <property type="entry name" value="AB_hydrolase_1"/>
</dbReference>
<feature type="domain" description="AB hydrolase-1" evidence="1">
    <location>
        <begin position="30"/>
        <end position="275"/>
    </location>
</feature>
<organism evidence="2 3">
    <name type="scientific">Mycena venus</name>
    <dbReference type="NCBI Taxonomy" id="2733690"/>
    <lineage>
        <taxon>Eukaryota</taxon>
        <taxon>Fungi</taxon>
        <taxon>Dikarya</taxon>
        <taxon>Basidiomycota</taxon>
        <taxon>Agaricomycotina</taxon>
        <taxon>Agaricomycetes</taxon>
        <taxon>Agaricomycetidae</taxon>
        <taxon>Agaricales</taxon>
        <taxon>Marasmiineae</taxon>
        <taxon>Mycenaceae</taxon>
        <taxon>Mycena</taxon>
    </lineage>
</organism>